<dbReference type="GO" id="GO:0006509">
    <property type="term" value="P:membrane protein ectodomain proteolysis"/>
    <property type="evidence" value="ECO:0007669"/>
    <property type="project" value="TreeGrafter"/>
</dbReference>
<evidence type="ECO:0000256" key="1">
    <source>
        <dbReference type="ARBA" id="ARBA00008604"/>
    </source>
</evidence>
<dbReference type="GO" id="GO:0007219">
    <property type="term" value="P:Notch signaling pathway"/>
    <property type="evidence" value="ECO:0007669"/>
    <property type="project" value="UniProtKB-KW"/>
</dbReference>
<keyword evidence="14" id="KW-1185">Reference proteome</keyword>
<dbReference type="Gene3D" id="1.10.472.100">
    <property type="entry name" value="Presenilin"/>
    <property type="match status" value="1"/>
</dbReference>
<comment type="subcellular location">
    <subcellularLocation>
        <location evidence="11">Endoplasmic reticulum membrane</location>
        <topology evidence="11">Multi-pass membrane protein</topology>
    </subcellularLocation>
    <subcellularLocation>
        <location evidence="11">Golgi apparatus membrane</location>
        <topology evidence="11">Multi-pass membrane protein</topology>
    </subcellularLocation>
</comment>
<keyword evidence="2 11" id="KW-0812">Transmembrane</keyword>
<evidence type="ECO:0000256" key="2">
    <source>
        <dbReference type="ARBA" id="ARBA00022692"/>
    </source>
</evidence>
<evidence type="ECO:0000256" key="12">
    <source>
        <dbReference type="SAM" id="MobiDB-lite"/>
    </source>
</evidence>
<evidence type="ECO:0000256" key="9">
    <source>
        <dbReference type="ARBA" id="ARBA00053367"/>
    </source>
</evidence>
<evidence type="ECO:0000256" key="6">
    <source>
        <dbReference type="ARBA" id="ARBA00022989"/>
    </source>
</evidence>
<dbReference type="GO" id="GO:0055074">
    <property type="term" value="P:calcium ion homeostasis"/>
    <property type="evidence" value="ECO:0007669"/>
    <property type="project" value="TreeGrafter"/>
</dbReference>
<dbReference type="PANTHER" id="PTHR10202">
    <property type="entry name" value="PRESENILIN"/>
    <property type="match status" value="1"/>
</dbReference>
<comment type="domain">
    <text evidence="11">The PAL motif is required for normal active site conformation.</text>
</comment>
<accession>A0AA35W323</accession>
<keyword evidence="8 11" id="KW-0472">Membrane</keyword>
<dbReference type="GO" id="GO:0016485">
    <property type="term" value="P:protein processing"/>
    <property type="evidence" value="ECO:0007669"/>
    <property type="project" value="InterPro"/>
</dbReference>
<dbReference type="EC" id="3.4.23.-" evidence="11"/>
<dbReference type="EMBL" id="CASHTH010000675">
    <property type="protein sequence ID" value="CAI8006293.1"/>
    <property type="molecule type" value="Genomic_DNA"/>
</dbReference>
<keyword evidence="7 11" id="KW-0333">Golgi apparatus</keyword>
<feature type="transmembrane region" description="Helical" evidence="11">
    <location>
        <begin position="820"/>
        <end position="841"/>
    </location>
</feature>
<evidence type="ECO:0000256" key="8">
    <source>
        <dbReference type="ARBA" id="ARBA00023136"/>
    </source>
</evidence>
<dbReference type="PANTHER" id="PTHR10202:SF13">
    <property type="entry name" value="PRESENILIN HOMOLOG"/>
    <property type="match status" value="1"/>
</dbReference>
<dbReference type="GO" id="GO:0034205">
    <property type="term" value="P:amyloid-beta formation"/>
    <property type="evidence" value="ECO:0007669"/>
    <property type="project" value="TreeGrafter"/>
</dbReference>
<dbReference type="InterPro" id="IPR001108">
    <property type="entry name" value="Peptidase_A22A"/>
</dbReference>
<dbReference type="AlphaFoldDB" id="A0AA35W323"/>
<evidence type="ECO:0000256" key="3">
    <source>
        <dbReference type="ARBA" id="ARBA00022801"/>
    </source>
</evidence>
<feature type="region of interest" description="Disordered" evidence="12">
    <location>
        <begin position="703"/>
        <end position="757"/>
    </location>
</feature>
<keyword evidence="3 11" id="KW-0378">Hydrolase</keyword>
<feature type="transmembrane region" description="Helical" evidence="11">
    <location>
        <begin position="644"/>
        <end position="662"/>
    </location>
</feature>
<feature type="transmembrane region" description="Helical" evidence="11">
    <location>
        <begin position="529"/>
        <end position="552"/>
    </location>
</feature>
<dbReference type="GO" id="GO:0044351">
    <property type="term" value="P:macropinocytosis"/>
    <property type="evidence" value="ECO:0007669"/>
    <property type="project" value="UniProtKB-ARBA"/>
</dbReference>
<dbReference type="InterPro" id="IPR006639">
    <property type="entry name" value="Preselin/SPP"/>
</dbReference>
<dbReference type="PRINTS" id="PR01072">
    <property type="entry name" value="PRESENILIN"/>
</dbReference>
<keyword evidence="6 11" id="KW-1133">Transmembrane helix</keyword>
<gene>
    <name evidence="13" type="ORF">GBAR_LOCUS4632</name>
</gene>
<evidence type="ECO:0000313" key="13">
    <source>
        <dbReference type="EMBL" id="CAI8006293.1"/>
    </source>
</evidence>
<sequence length="847" mass="93256">MEKNEAFQLATGRVLPAAIQPELEKPERYAIGNVVYHSAKPTIVSWRKQNLRFAATVDGGDPVSLSSILAPECTRLLGQVRPQSTLFSNTGGRNTTREFRTQRSGRPHLTVRASFGAIYQTTSNLLGILDSTSGRLKLDLGSPVVQKVLENGGEFFVVSTVYEAEKLEISEKEDSDLAKWENVVSKPDKTVLGFLLVRLSVGRDGVLKPVWHRGYTPHSVEESQDGSSAPGTELEEVDSAYPYAYRQCGRREQQVFQSDTYAGVIDEVAVFVKALTANRTLQREFIEIVKKPRRALIQLSQELQARQERLVRHSGEKDSETLFPELMSQLSPEDLDQMKALGIATEAFKELSPATSNRILSLTDEEKKTLFDLFKELPLGSSAHTFSRPALPTSHDLFTTILEKIGFGASGGRLSYETEESGTDLVAVTITAIQACSRATQCGLAACGKKLLSVLPYIGDDEDENSDADFEALRQGARQIIQLIVPVTLCMAVVVIFELSIVLQEQENNEYFVYTPFNENKASSGGQTFLFALINALIVVAIVVVMTVILVCLFKYRCYRAIQVWLLVASGSLLFFFSTLYCVEILEVHNLASDWFSFVFLIWNFGAVGLIVIHWKGPLRLQQAYLILISALVATRFLKYLPPWTTWVLLGAIAIYDLVAVLCPKGPLRVLVETARERNEPLFPSLIYSSTMVWIVGMADREDQSKDKDNTTTGASGGGGSSSGGASADNPPSGSADHPPSGSDEDDEEEEEEEEPRGFKLGLGDFIFYSILVGKAAHDSEGDWVIISSCFVAILIGLCMTSLILGIVRRALPALPISIFFGLLFYFSSQYLIAPFASALATTQVFI</sequence>
<dbReference type="GO" id="GO:0042500">
    <property type="term" value="F:aspartic endopeptidase activity, intramembrane cleaving"/>
    <property type="evidence" value="ECO:0007669"/>
    <property type="project" value="InterPro"/>
</dbReference>
<feature type="transmembrane region" description="Helical" evidence="11">
    <location>
        <begin position="682"/>
        <end position="699"/>
    </location>
</feature>
<dbReference type="GO" id="GO:0070765">
    <property type="term" value="C:gamma-secretase complex"/>
    <property type="evidence" value="ECO:0007669"/>
    <property type="project" value="TreeGrafter"/>
</dbReference>
<protein>
    <recommendedName>
        <fullName evidence="11">Presenilin</fullName>
        <ecNumber evidence="11">3.4.23.-</ecNumber>
    </recommendedName>
</protein>
<comment type="function">
    <text evidence="9">Probable catalytic subunit of the gamma-secretase complex, an endoprotease complex that catalyzes the intramembrane cleavage of integral membrane proteins such as Notch receptors. Requires the other members of the gamma-secretase complex to have a protease activity.</text>
</comment>
<dbReference type="GO" id="GO:0000139">
    <property type="term" value="C:Golgi membrane"/>
    <property type="evidence" value="ECO:0007669"/>
    <property type="project" value="UniProtKB-SubCell"/>
</dbReference>
<organism evidence="13 14">
    <name type="scientific">Geodia barretti</name>
    <name type="common">Barrett's horny sponge</name>
    <dbReference type="NCBI Taxonomy" id="519541"/>
    <lineage>
        <taxon>Eukaryota</taxon>
        <taxon>Metazoa</taxon>
        <taxon>Porifera</taxon>
        <taxon>Demospongiae</taxon>
        <taxon>Heteroscleromorpha</taxon>
        <taxon>Tetractinellida</taxon>
        <taxon>Astrophorina</taxon>
        <taxon>Geodiidae</taxon>
        <taxon>Geodia</taxon>
    </lineage>
</organism>
<evidence type="ECO:0000256" key="4">
    <source>
        <dbReference type="ARBA" id="ARBA00022824"/>
    </source>
</evidence>
<feature type="transmembrane region" description="Helical" evidence="11">
    <location>
        <begin position="784"/>
        <end position="808"/>
    </location>
</feature>
<dbReference type="GO" id="GO:0005789">
    <property type="term" value="C:endoplasmic reticulum membrane"/>
    <property type="evidence" value="ECO:0007669"/>
    <property type="project" value="UniProtKB-SubCell"/>
</dbReference>
<feature type="transmembrane region" description="Helical" evidence="11">
    <location>
        <begin position="595"/>
        <end position="615"/>
    </location>
</feature>
<reference evidence="13" key="1">
    <citation type="submission" date="2023-03" db="EMBL/GenBank/DDBJ databases">
        <authorList>
            <person name="Steffen K."/>
            <person name="Cardenas P."/>
        </authorList>
    </citation>
    <scope>NUCLEOTIDE SEQUENCE</scope>
</reference>
<evidence type="ECO:0000256" key="7">
    <source>
        <dbReference type="ARBA" id="ARBA00023034"/>
    </source>
</evidence>
<name>A0AA35W323_GEOBA</name>
<comment type="subunit">
    <text evidence="10">Homodimer. Component of the gamma-secretase complex, a complex composed of a presenilin homodimer, nicastrin, aph1 and pen2.</text>
</comment>
<evidence type="ECO:0000313" key="14">
    <source>
        <dbReference type="Proteomes" id="UP001174909"/>
    </source>
</evidence>
<feature type="transmembrane region" description="Helical" evidence="11">
    <location>
        <begin position="564"/>
        <end position="583"/>
    </location>
</feature>
<evidence type="ECO:0000256" key="10">
    <source>
        <dbReference type="ARBA" id="ARBA00066080"/>
    </source>
</evidence>
<dbReference type="Proteomes" id="UP001174909">
    <property type="component" value="Unassembled WGS sequence"/>
</dbReference>
<proteinExistence type="inferred from homology"/>
<feature type="compositionally biased region" description="Acidic residues" evidence="12">
    <location>
        <begin position="743"/>
        <end position="755"/>
    </location>
</feature>
<comment type="function">
    <text evidence="11">Probable subunit of the gamma-secretase complex, an endoprotease complex that catalyzes the intramembrane cleavage of integral membrane proteins such as Notch receptors.</text>
</comment>
<feature type="compositionally biased region" description="Low complexity" evidence="12">
    <location>
        <begin position="724"/>
        <end position="737"/>
    </location>
</feature>
<evidence type="ECO:0000256" key="5">
    <source>
        <dbReference type="ARBA" id="ARBA00022976"/>
    </source>
</evidence>
<evidence type="ECO:0000256" key="11">
    <source>
        <dbReference type="RuleBase" id="RU361148"/>
    </source>
</evidence>
<dbReference type="FunFam" id="1.10.472.100:FF:000003">
    <property type="entry name" value="Presenilin"/>
    <property type="match status" value="1"/>
</dbReference>
<dbReference type="InterPro" id="IPR042524">
    <property type="entry name" value="Presenilin_C"/>
</dbReference>
<dbReference type="SMART" id="SM00730">
    <property type="entry name" value="PSN"/>
    <property type="match status" value="1"/>
</dbReference>
<keyword evidence="11" id="KW-0645">Protease</keyword>
<comment type="caution">
    <text evidence="13">The sequence shown here is derived from an EMBL/GenBank/DDBJ whole genome shotgun (WGS) entry which is preliminary data.</text>
</comment>
<dbReference type="Pfam" id="PF01080">
    <property type="entry name" value="Presenilin"/>
    <property type="match status" value="2"/>
</dbReference>
<feature type="transmembrane region" description="Helical" evidence="11">
    <location>
        <begin position="483"/>
        <end position="503"/>
    </location>
</feature>
<keyword evidence="5 11" id="KW-0914">Notch signaling pathway</keyword>
<keyword evidence="4 11" id="KW-0256">Endoplasmic reticulum</keyword>
<comment type="similarity">
    <text evidence="1 11">Belongs to the peptidase A22A family.</text>
</comment>